<dbReference type="Pfam" id="PF00512">
    <property type="entry name" value="HisKA"/>
    <property type="match status" value="1"/>
</dbReference>
<keyword evidence="12 19" id="KW-1133">Transmembrane helix</keyword>
<dbReference type="EC" id="2.7.13.3" evidence="4"/>
<dbReference type="GO" id="GO:0005524">
    <property type="term" value="F:ATP binding"/>
    <property type="evidence" value="ECO:0007669"/>
    <property type="project" value="UniProtKB-KW"/>
</dbReference>
<evidence type="ECO:0000256" key="1">
    <source>
        <dbReference type="ARBA" id="ARBA00000085"/>
    </source>
</evidence>
<dbReference type="PROSITE" id="PS50109">
    <property type="entry name" value="HIS_KIN"/>
    <property type="match status" value="1"/>
</dbReference>
<dbReference type="GO" id="GO:0000155">
    <property type="term" value="F:phosphorelay sensor kinase activity"/>
    <property type="evidence" value="ECO:0007669"/>
    <property type="project" value="InterPro"/>
</dbReference>
<evidence type="ECO:0000313" key="26">
    <source>
        <dbReference type="EMBL" id="HGS21001.1"/>
    </source>
</evidence>
<keyword evidence="10" id="KW-0418">Kinase</keyword>
<dbReference type="CDD" id="cd00130">
    <property type="entry name" value="PAS"/>
    <property type="match status" value="1"/>
</dbReference>
<feature type="transmembrane region" description="Helical" evidence="19">
    <location>
        <begin position="275"/>
        <end position="300"/>
    </location>
</feature>
<dbReference type="SMART" id="SM00448">
    <property type="entry name" value="REC"/>
    <property type="match status" value="1"/>
</dbReference>
<dbReference type="InterPro" id="IPR007892">
    <property type="entry name" value="CHASE4"/>
</dbReference>
<dbReference type="EMBL" id="DSYK01000202">
    <property type="protein sequence ID" value="HGS21001.1"/>
    <property type="molecule type" value="Genomic_DNA"/>
</dbReference>
<evidence type="ECO:0000256" key="3">
    <source>
        <dbReference type="ARBA" id="ARBA00006402"/>
    </source>
</evidence>
<comment type="subcellular location">
    <subcellularLocation>
        <location evidence="2">Cell membrane</location>
        <topology evidence="2">Multi-pass membrane protein</topology>
    </subcellularLocation>
</comment>
<evidence type="ECO:0000259" key="25">
    <source>
        <dbReference type="PROSITE" id="PS50894"/>
    </source>
</evidence>
<feature type="coiled-coil region" evidence="18">
    <location>
        <begin position="641"/>
        <end position="668"/>
    </location>
</feature>
<dbReference type="SUPFAM" id="SSF47226">
    <property type="entry name" value="Histidine-containing phosphotransfer domain, HPT domain"/>
    <property type="match status" value="1"/>
</dbReference>
<keyword evidence="14 19" id="KW-0472">Membrane</keyword>
<feature type="modified residue" description="4-aspartylphosphate" evidence="17">
    <location>
        <position position="1613"/>
    </location>
</feature>
<dbReference type="GO" id="GO:0006355">
    <property type="term" value="P:regulation of DNA-templated transcription"/>
    <property type="evidence" value="ECO:0007669"/>
    <property type="project" value="InterPro"/>
</dbReference>
<dbReference type="Pfam" id="PF00989">
    <property type="entry name" value="PAS"/>
    <property type="match status" value="1"/>
</dbReference>
<dbReference type="Gene3D" id="3.30.565.10">
    <property type="entry name" value="Histidine kinase-like ATPase, C-terminal domain"/>
    <property type="match status" value="1"/>
</dbReference>
<evidence type="ECO:0000256" key="15">
    <source>
        <dbReference type="ARBA" id="ARBA00074306"/>
    </source>
</evidence>
<dbReference type="InterPro" id="IPR036641">
    <property type="entry name" value="HPT_dom_sf"/>
</dbReference>
<dbReference type="SMART" id="SM00388">
    <property type="entry name" value="HisKA"/>
    <property type="match status" value="1"/>
</dbReference>
<dbReference type="InterPro" id="IPR029016">
    <property type="entry name" value="GAF-like_dom_sf"/>
</dbReference>
<dbReference type="InterPro" id="IPR036097">
    <property type="entry name" value="HisK_dim/P_sf"/>
</dbReference>
<proteinExistence type="inferred from homology"/>
<dbReference type="PANTHER" id="PTHR45339">
    <property type="entry name" value="HYBRID SIGNAL TRANSDUCTION HISTIDINE KINASE J"/>
    <property type="match status" value="1"/>
</dbReference>
<dbReference type="CDD" id="cd00082">
    <property type="entry name" value="HisKA"/>
    <property type="match status" value="1"/>
</dbReference>
<dbReference type="Pfam" id="PF01627">
    <property type="entry name" value="Hpt"/>
    <property type="match status" value="1"/>
</dbReference>
<dbReference type="GO" id="GO:0005886">
    <property type="term" value="C:plasma membrane"/>
    <property type="evidence" value="ECO:0007669"/>
    <property type="project" value="UniProtKB-SubCell"/>
</dbReference>
<keyword evidence="5" id="KW-1003">Cell membrane</keyword>
<keyword evidence="18" id="KW-0175">Coiled coil</keyword>
<keyword evidence="6 17" id="KW-0597">Phosphoprotein</keyword>
<evidence type="ECO:0000256" key="10">
    <source>
        <dbReference type="ARBA" id="ARBA00022777"/>
    </source>
</evidence>
<dbReference type="SMART" id="SM00065">
    <property type="entry name" value="GAF"/>
    <property type="match status" value="3"/>
</dbReference>
<keyword evidence="11" id="KW-0067">ATP-binding</keyword>
<dbReference type="CDD" id="cd17546">
    <property type="entry name" value="REC_hyHK_CKI1_RcsC-like"/>
    <property type="match status" value="1"/>
</dbReference>
<evidence type="ECO:0000259" key="20">
    <source>
        <dbReference type="PROSITE" id="PS50046"/>
    </source>
</evidence>
<dbReference type="Pfam" id="PF01590">
    <property type="entry name" value="GAF"/>
    <property type="match status" value="3"/>
</dbReference>
<dbReference type="InterPro" id="IPR035965">
    <property type="entry name" value="PAS-like_dom_sf"/>
</dbReference>
<dbReference type="SUPFAM" id="SSF47384">
    <property type="entry name" value="Homodimeric domain of signal transducing histidine kinase"/>
    <property type="match status" value="1"/>
</dbReference>
<evidence type="ECO:0000259" key="22">
    <source>
        <dbReference type="PROSITE" id="PS50110"/>
    </source>
</evidence>
<feature type="domain" description="Response regulatory" evidence="22">
    <location>
        <begin position="1562"/>
        <end position="1682"/>
    </location>
</feature>
<keyword evidence="13" id="KW-0902">Two-component regulatory system</keyword>
<dbReference type="InterPro" id="IPR008207">
    <property type="entry name" value="Sig_transdc_His_kin_Hpt_dom"/>
</dbReference>
<dbReference type="InterPro" id="IPR003661">
    <property type="entry name" value="HisK_dim/P_dom"/>
</dbReference>
<dbReference type="Pfam" id="PF13188">
    <property type="entry name" value="PAS_8"/>
    <property type="match status" value="1"/>
</dbReference>
<evidence type="ECO:0000256" key="9">
    <source>
        <dbReference type="ARBA" id="ARBA00022741"/>
    </source>
</evidence>
<dbReference type="InterPro" id="IPR000700">
    <property type="entry name" value="PAS-assoc_C"/>
</dbReference>
<evidence type="ECO:0000256" key="19">
    <source>
        <dbReference type="SAM" id="Phobius"/>
    </source>
</evidence>
<evidence type="ECO:0000259" key="24">
    <source>
        <dbReference type="PROSITE" id="PS50113"/>
    </source>
</evidence>
<reference evidence="26" key="1">
    <citation type="journal article" date="2020" name="mSystems">
        <title>Genome- and Community-Level Interaction Insights into Carbon Utilization and Element Cycling Functions of Hydrothermarchaeota in Hydrothermal Sediment.</title>
        <authorList>
            <person name="Zhou Z."/>
            <person name="Liu Y."/>
            <person name="Xu W."/>
            <person name="Pan J."/>
            <person name="Luo Z.H."/>
            <person name="Li M."/>
        </authorList>
    </citation>
    <scope>NUCLEOTIDE SEQUENCE [LARGE SCALE GENOMIC DNA]</scope>
    <source>
        <strain evidence="26">SpSt-573</strain>
    </source>
</reference>
<evidence type="ECO:0000256" key="8">
    <source>
        <dbReference type="ARBA" id="ARBA00022692"/>
    </source>
</evidence>
<comment type="similarity">
    <text evidence="3">In the N-terminal section; belongs to the phytochrome family.</text>
</comment>
<dbReference type="PROSITE" id="PS50110">
    <property type="entry name" value="RESPONSE_REGULATORY"/>
    <property type="match status" value="1"/>
</dbReference>
<evidence type="ECO:0000256" key="12">
    <source>
        <dbReference type="ARBA" id="ARBA00022989"/>
    </source>
</evidence>
<comment type="caution">
    <text evidence="26">The sequence shown here is derived from an EMBL/GenBank/DDBJ whole genome shotgun (WGS) entry which is preliminary data.</text>
</comment>
<evidence type="ECO:0000256" key="16">
    <source>
        <dbReference type="PROSITE-ProRule" id="PRU00110"/>
    </source>
</evidence>
<dbReference type="CDD" id="cd16922">
    <property type="entry name" value="HATPase_EvgS-ArcB-TorS-like"/>
    <property type="match status" value="1"/>
</dbReference>
<dbReference type="InterPro" id="IPR011006">
    <property type="entry name" value="CheY-like_superfamily"/>
</dbReference>
<evidence type="ECO:0000256" key="13">
    <source>
        <dbReference type="ARBA" id="ARBA00023012"/>
    </source>
</evidence>
<dbReference type="InterPro" id="IPR003594">
    <property type="entry name" value="HATPase_dom"/>
</dbReference>
<evidence type="ECO:0000256" key="7">
    <source>
        <dbReference type="ARBA" id="ARBA00022679"/>
    </source>
</evidence>
<feature type="domain" description="HPt" evidence="25">
    <location>
        <begin position="1722"/>
        <end position="1818"/>
    </location>
</feature>
<name>A0A7C4PFC6_9CHLR</name>
<dbReference type="SUPFAM" id="SSF55785">
    <property type="entry name" value="PYP-like sensor domain (PAS domain)"/>
    <property type="match status" value="2"/>
</dbReference>
<dbReference type="PROSITE" id="PS50046">
    <property type="entry name" value="PHYTOCHROME_2"/>
    <property type="match status" value="1"/>
</dbReference>
<feature type="modified residue" description="Phosphohistidine" evidence="16">
    <location>
        <position position="1761"/>
    </location>
</feature>
<evidence type="ECO:0000256" key="5">
    <source>
        <dbReference type="ARBA" id="ARBA00022475"/>
    </source>
</evidence>
<dbReference type="SUPFAM" id="SSF55874">
    <property type="entry name" value="ATPase domain of HSP90 chaperone/DNA topoisomerase II/histidine kinase"/>
    <property type="match status" value="1"/>
</dbReference>
<dbReference type="PROSITE" id="PS50113">
    <property type="entry name" value="PAC"/>
    <property type="match status" value="1"/>
</dbReference>
<protein>
    <recommendedName>
        <fullName evidence="15">Circadian input-output histidine kinase CikA</fullName>
        <ecNumber evidence="4">2.7.13.3</ecNumber>
    </recommendedName>
</protein>
<dbReference type="Gene3D" id="3.40.50.2300">
    <property type="match status" value="1"/>
</dbReference>
<feature type="domain" description="PAS" evidence="23">
    <location>
        <begin position="842"/>
        <end position="886"/>
    </location>
</feature>
<dbReference type="SUPFAM" id="SSF52172">
    <property type="entry name" value="CheY-like"/>
    <property type="match status" value="2"/>
</dbReference>
<feature type="domain" description="Histidine kinase" evidence="21">
    <location>
        <begin position="1164"/>
        <end position="1385"/>
    </location>
</feature>
<dbReference type="SMART" id="SM00091">
    <property type="entry name" value="PAS"/>
    <property type="match status" value="2"/>
</dbReference>
<feature type="domain" description="PAC" evidence="24">
    <location>
        <begin position="916"/>
        <end position="968"/>
    </location>
</feature>
<dbReference type="FunFam" id="3.30.565.10:FF:000010">
    <property type="entry name" value="Sensor histidine kinase RcsC"/>
    <property type="match status" value="1"/>
</dbReference>
<feature type="coiled-coil region" evidence="18">
    <location>
        <begin position="1123"/>
        <end position="1150"/>
    </location>
</feature>
<dbReference type="NCBIfam" id="TIGR00229">
    <property type="entry name" value="sensory_box"/>
    <property type="match status" value="2"/>
</dbReference>
<feature type="transmembrane region" description="Helical" evidence="19">
    <location>
        <begin position="12"/>
        <end position="34"/>
    </location>
</feature>
<sequence length="1818" mass="203503">MSVKIKTSLLTMVTLLVMGAGVFLLSQDILLAHFAQLERTIHYKDVSQIVKSVDRIYSEIGSLAMDWAYWDSADAYLRGQNPAFPRENLLPSVYSSLGIDLAVLGESDGKVLFAERYDRTSGRASQAVAVVEPLFVPRTRFWRVLSESGAASGFIQIDGQPYFITGRKVYPTSGTGDSSGFLVFGRSLNEDLLDTLRVETGIETIAYYPISGLPDSLFPYLSQLKEDQSLYLDSSSADTLLGLVPLRGLDGELVGLLVSQMNRDVYREGQVATRYLLYGLILIGAFALLANLLVSNYLLFRPLEILAGRVRKAGNLQEQIQALAQNPLELETLNEPLQTVLQKAQEAHQESRNRQELYTHLFEQAREGFAILDGRRLTILEGNDVFARMLGWNRSQSESVTLIELLSGLVDGETLSRVRSVIGKVAEENAREQSIEVWLKGGGQVFDVSFSPIQIEGNRFFYVLLRDIRERKQLEQTLQDRLRETTLLNQIVAVTTSNLEPVTVFATVCRELAVNLGLPQAALALLNEPQSALEIVAEYSSQTMPSVIGKVVLLDDPLFKLATSRAEPYQVHLAEESAFSRAFRPILESRGTRSALLVPLIVREEVIGWLGLEDLRERSFSPEEVRLAQSMAMAASRAFEVTSLYQDLQRELEKRQQAEEDLDRRKRYLEALVQVLFDLLSLENSAGLYDIVLPMLGETTRADRVSVFELFQSADRGSYFRRMGGWVSEASGGDLSFTAQENLLLSGELKDLLPELESGQPVARLTKDLPPALKDRLEMHGFRSAFILPMFFKDQLGGIILFDSIEERIAWDALEVALLQVAVASMAMTRDRIQVNEAMRASEGHYRLVVENARDVIFQIDMTGRFTFLNPAWETVTGLKVEDAIGLPFWKVVPEGMVRELGAGFRILREKVTDRYHQTITISNVYGKTIWLDMHIRSVPDVNGEGEMIAGTMVDITSYKRIEYILRRNEEALRSLYDITSSLSLSMENKLDHLLRLGTQTFDMERGYLGQIQGDVVFVRNGYPTDDETMERVIDIQRTFAREILRANEPIGIENVASSDWADHEAFVSNRIQSFIGTPVLVGKEIYGVVVFYSSQPRQGSFSLADKEFIRLMAQWIGSEFERERYTAQLKAYNEEIAQKSMELAEARDQALEASRLKSEFLATMSHEIRTPLNAVIGMAELLMETNLDDEQSDFVRIIRDSGRGLLGIINDILDFSKIEAGRMSLEMVSFELLPLVEGVLEMFAQAAQEKKIGLMGYVSPEIPPRLMGDPLRLRQILTNLVSNGIKFTENGEVVVRVDLINREDGHVRLRFKVSDTGIGLSEVARRRLFTPFTQADGSTTRKYGGTGLGLVISKRLVELMGGEIDVKSVEGVGSVFQFTIGLHTSSGPTSPPWQTPPGLRGVHWSIISEDPALRRILCAFLRPWGAERIDEIWDHLTLKKALQIDDDGHAGSHFLICDLDSENIPIEEQILILRRQAPQNRVFTLYLAGFSRRDQAERLAAHSGAAYLLKPIKQSAFYGLLIEMFGESQGPKPVMPQPVEWKDEAEAFSVESAETQIGEGVILLAEDNPANQRLATVQLKRLGYEVDLVTNGAQALEAYELYPDRYAVILMDCQMPVMDGFEATRRIRALEEATRRRIPIVAMTANAMQGDREACLAAGMDDYISKPVSLDSLRNVLSQLREVAPTESGNSTPWQSEKVISYNPIDPNVIQGLRELQEENEPDFLTELIDIYLEDASVLVSEIEHKTQTGDLGGVRQAAHTLKGSSGNLGALVLSKICYEMELCAKNGDLAGAQKVLPRLLQEFEAVTVHLRKERKI</sequence>
<feature type="domain" description="Phytochrome chromophore attachment site" evidence="20">
    <location>
        <begin position="456"/>
        <end position="634"/>
    </location>
</feature>
<keyword evidence="7" id="KW-0808">Transferase</keyword>
<dbReference type="InterPro" id="IPR000014">
    <property type="entry name" value="PAS"/>
</dbReference>
<dbReference type="Gene3D" id="1.20.120.160">
    <property type="entry name" value="HPT domain"/>
    <property type="match status" value="1"/>
</dbReference>
<dbReference type="Gene3D" id="3.30.450.40">
    <property type="match status" value="3"/>
</dbReference>
<dbReference type="PRINTS" id="PR00344">
    <property type="entry name" value="BCTRLSENSOR"/>
</dbReference>
<dbReference type="CDD" id="cd00088">
    <property type="entry name" value="HPT"/>
    <property type="match status" value="1"/>
</dbReference>
<dbReference type="Gene3D" id="3.30.450.20">
    <property type="entry name" value="PAS domain"/>
    <property type="match status" value="2"/>
</dbReference>
<gene>
    <name evidence="26" type="ORF">ENT37_03930</name>
</gene>
<evidence type="ECO:0000256" key="2">
    <source>
        <dbReference type="ARBA" id="ARBA00004651"/>
    </source>
</evidence>
<evidence type="ECO:0000256" key="14">
    <source>
        <dbReference type="ARBA" id="ARBA00023136"/>
    </source>
</evidence>
<dbReference type="PROSITE" id="PS50894">
    <property type="entry name" value="HPT"/>
    <property type="match status" value="1"/>
</dbReference>
<keyword evidence="9" id="KW-0547">Nucleotide-binding</keyword>
<dbReference type="Pfam" id="PF05228">
    <property type="entry name" value="CHASE4"/>
    <property type="match status" value="1"/>
</dbReference>
<dbReference type="InterPro" id="IPR036890">
    <property type="entry name" value="HATPase_C_sf"/>
</dbReference>
<dbReference type="InterPro" id="IPR004358">
    <property type="entry name" value="Sig_transdc_His_kin-like_C"/>
</dbReference>
<dbReference type="InterPro" id="IPR001789">
    <property type="entry name" value="Sig_transdc_resp-reg_receiver"/>
</dbReference>
<dbReference type="InterPro" id="IPR013767">
    <property type="entry name" value="PAS_fold"/>
</dbReference>
<evidence type="ECO:0000256" key="18">
    <source>
        <dbReference type="SAM" id="Coils"/>
    </source>
</evidence>
<evidence type="ECO:0000256" key="6">
    <source>
        <dbReference type="ARBA" id="ARBA00022553"/>
    </source>
</evidence>
<evidence type="ECO:0000256" key="17">
    <source>
        <dbReference type="PROSITE-ProRule" id="PRU00169"/>
    </source>
</evidence>
<keyword evidence="8 19" id="KW-0812">Transmembrane</keyword>
<dbReference type="InterPro" id="IPR016132">
    <property type="entry name" value="Phyto_chromo_attachment"/>
</dbReference>
<dbReference type="InterPro" id="IPR003018">
    <property type="entry name" value="GAF"/>
</dbReference>
<accession>A0A7C4PFC6</accession>
<dbReference type="SMART" id="SM00387">
    <property type="entry name" value="HATPase_c"/>
    <property type="match status" value="1"/>
</dbReference>
<dbReference type="SUPFAM" id="SSF55781">
    <property type="entry name" value="GAF domain-like"/>
    <property type="match status" value="3"/>
</dbReference>
<evidence type="ECO:0000259" key="23">
    <source>
        <dbReference type="PROSITE" id="PS50112"/>
    </source>
</evidence>
<evidence type="ECO:0000256" key="11">
    <source>
        <dbReference type="ARBA" id="ARBA00022840"/>
    </source>
</evidence>
<evidence type="ECO:0000259" key="21">
    <source>
        <dbReference type="PROSITE" id="PS50109"/>
    </source>
</evidence>
<dbReference type="PANTHER" id="PTHR45339:SF1">
    <property type="entry name" value="HYBRID SIGNAL TRANSDUCTION HISTIDINE KINASE J"/>
    <property type="match status" value="1"/>
</dbReference>
<dbReference type="Pfam" id="PF02518">
    <property type="entry name" value="HATPase_c"/>
    <property type="match status" value="1"/>
</dbReference>
<evidence type="ECO:0000256" key="4">
    <source>
        <dbReference type="ARBA" id="ARBA00012438"/>
    </source>
</evidence>
<comment type="catalytic activity">
    <reaction evidence="1">
        <text>ATP + protein L-histidine = ADP + protein N-phospho-L-histidine.</text>
        <dbReference type="EC" id="2.7.13.3"/>
    </reaction>
</comment>
<dbReference type="PROSITE" id="PS50112">
    <property type="entry name" value="PAS"/>
    <property type="match status" value="1"/>
</dbReference>
<dbReference type="SMART" id="SM00073">
    <property type="entry name" value="HPT"/>
    <property type="match status" value="1"/>
</dbReference>
<dbReference type="Gene3D" id="1.10.287.130">
    <property type="match status" value="1"/>
</dbReference>
<dbReference type="FunFam" id="1.10.287.130:FF:000003">
    <property type="entry name" value="Histidine kinase"/>
    <property type="match status" value="1"/>
</dbReference>
<dbReference type="InterPro" id="IPR005467">
    <property type="entry name" value="His_kinase_dom"/>
</dbReference>
<dbReference type="Pfam" id="PF00072">
    <property type="entry name" value="Response_reg"/>
    <property type="match status" value="1"/>
</dbReference>
<organism evidence="26">
    <name type="scientific">Anaerolinea thermolimosa</name>
    <dbReference type="NCBI Taxonomy" id="229919"/>
    <lineage>
        <taxon>Bacteria</taxon>
        <taxon>Bacillati</taxon>
        <taxon>Chloroflexota</taxon>
        <taxon>Anaerolineae</taxon>
        <taxon>Anaerolineales</taxon>
        <taxon>Anaerolineaceae</taxon>
        <taxon>Anaerolinea</taxon>
    </lineage>
</organism>